<evidence type="ECO:0000256" key="4">
    <source>
        <dbReference type="ARBA" id="ARBA00011233"/>
    </source>
</evidence>
<accession>A0A238V832</accession>
<dbReference type="SUPFAM" id="SSF89562">
    <property type="entry name" value="RraA-like"/>
    <property type="match status" value="1"/>
</dbReference>
<evidence type="ECO:0000256" key="2">
    <source>
        <dbReference type="ARBA" id="ARBA00001968"/>
    </source>
</evidence>
<dbReference type="GO" id="GO:0008948">
    <property type="term" value="F:oxaloacetate decarboxylase activity"/>
    <property type="evidence" value="ECO:0007669"/>
    <property type="project" value="UniProtKB-EC"/>
</dbReference>
<proteinExistence type="inferred from homology"/>
<dbReference type="EC" id="4.1.3.17" evidence="10"/>
<comment type="cofactor">
    <cofactor evidence="9">
        <name>Mg(2+)</name>
        <dbReference type="ChEBI" id="CHEBI:18420"/>
    </cofactor>
</comment>
<comment type="catalytic activity">
    <reaction evidence="8 10">
        <text>oxaloacetate + H(+) = pyruvate + CO2</text>
        <dbReference type="Rhea" id="RHEA:15641"/>
        <dbReference type="ChEBI" id="CHEBI:15361"/>
        <dbReference type="ChEBI" id="CHEBI:15378"/>
        <dbReference type="ChEBI" id="CHEBI:16452"/>
        <dbReference type="ChEBI" id="CHEBI:16526"/>
        <dbReference type="EC" id="4.1.1.112"/>
    </reaction>
</comment>
<dbReference type="NCBIfam" id="NF006875">
    <property type="entry name" value="PRK09372.1"/>
    <property type="match status" value="1"/>
</dbReference>
<comment type="function">
    <text evidence="7 10">Catalyzes the aldol cleavage of 4-hydroxy-4-methyl-2-oxoglutarate (HMG) into 2 molecules of pyruvate. Also contains a secondary oxaloacetate (OAA) decarboxylase activity due to the common pyruvate enolate transition state formed following C-C bond cleavage in the retro-aldol and decarboxylation reactions.</text>
</comment>
<dbReference type="Proteomes" id="UP000198403">
    <property type="component" value="Unassembled WGS sequence"/>
</dbReference>
<sequence>MGTVIGYNGPVVVRERALVSTPATTDLCDEHPEIQVCEPVFQIFGGSVRFSGPISTLKVFEDNTLIKQALESPGGGRVLVVDGGGSRRCGLVGGNLAVSAATNGWAGLVVYGYIRDADELAEQPLGVRALGAFPRKSERGLHSGQAGRSVVFAGVTFREGAWLCADRDGIVVLPEAPVQR</sequence>
<comment type="similarity">
    <text evidence="3 10">Belongs to the class II aldolase/RraA-like family.</text>
</comment>
<dbReference type="InterPro" id="IPR036704">
    <property type="entry name" value="RraA/RraA-like_sf"/>
</dbReference>
<evidence type="ECO:0000256" key="1">
    <source>
        <dbReference type="ARBA" id="ARBA00001342"/>
    </source>
</evidence>
<dbReference type="AlphaFoldDB" id="A0A238V832"/>
<feature type="binding site" evidence="9">
    <location>
        <position position="116"/>
    </location>
    <ligand>
        <name>Mg(2+)</name>
        <dbReference type="ChEBI" id="CHEBI:18420"/>
    </ligand>
</feature>
<comment type="cofactor">
    <cofactor evidence="2 10">
        <name>a divalent metal cation</name>
        <dbReference type="ChEBI" id="CHEBI:60240"/>
    </cofactor>
</comment>
<dbReference type="GO" id="GO:0047443">
    <property type="term" value="F:4-hydroxy-4-methyl-2-oxoglutarate aldolase activity"/>
    <property type="evidence" value="ECO:0007669"/>
    <property type="project" value="UniProtKB-EC"/>
</dbReference>
<gene>
    <name evidence="11" type="ORF">SAMN06272737_102211</name>
</gene>
<keyword evidence="9" id="KW-0460">Magnesium</keyword>
<evidence type="ECO:0000256" key="6">
    <source>
        <dbReference type="ARBA" id="ARBA00023239"/>
    </source>
</evidence>
<feature type="binding site" evidence="9">
    <location>
        <position position="115"/>
    </location>
    <ligand>
        <name>substrate</name>
    </ligand>
</feature>
<protein>
    <recommendedName>
        <fullName evidence="10">4-hydroxy-4-methyl-2-oxoglutarate aldolase</fullName>
        <shortName evidence="10">HMG aldolase</shortName>
        <ecNumber evidence="10">4.1.1.112</ecNumber>
        <ecNumber evidence="10">4.1.3.17</ecNumber>
    </recommendedName>
    <alternativeName>
        <fullName evidence="10">Oxaloacetate decarboxylase</fullName>
    </alternativeName>
</protein>
<dbReference type="InterPro" id="IPR005493">
    <property type="entry name" value="RraA/RraA-like"/>
</dbReference>
<dbReference type="InterPro" id="IPR010203">
    <property type="entry name" value="RraA"/>
</dbReference>
<evidence type="ECO:0000256" key="5">
    <source>
        <dbReference type="ARBA" id="ARBA00022723"/>
    </source>
</evidence>
<dbReference type="NCBIfam" id="TIGR01935">
    <property type="entry name" value="NOT-MenG"/>
    <property type="match status" value="1"/>
</dbReference>
<dbReference type="PANTHER" id="PTHR33254:SF4">
    <property type="entry name" value="4-HYDROXY-4-METHYL-2-OXOGLUTARATE ALDOLASE 3-RELATED"/>
    <property type="match status" value="1"/>
</dbReference>
<comment type="catalytic activity">
    <reaction evidence="1 10">
        <text>4-hydroxy-4-methyl-2-oxoglutarate = 2 pyruvate</text>
        <dbReference type="Rhea" id="RHEA:22748"/>
        <dbReference type="ChEBI" id="CHEBI:15361"/>
        <dbReference type="ChEBI" id="CHEBI:58276"/>
        <dbReference type="EC" id="4.1.3.17"/>
    </reaction>
</comment>
<dbReference type="Gene3D" id="3.50.30.40">
    <property type="entry name" value="Ribonuclease E inhibitor RraA/RraA-like"/>
    <property type="match status" value="1"/>
</dbReference>
<dbReference type="Pfam" id="PF03737">
    <property type="entry name" value="RraA-like"/>
    <property type="match status" value="1"/>
</dbReference>
<reference evidence="11 12" key="1">
    <citation type="submission" date="2017-06" db="EMBL/GenBank/DDBJ databases">
        <authorList>
            <person name="Kim H.J."/>
            <person name="Triplett B.A."/>
        </authorList>
    </citation>
    <scope>NUCLEOTIDE SEQUENCE [LARGE SCALE GENOMIC DNA]</scope>
    <source>
        <strain evidence="11 12">DSM 44272</strain>
    </source>
</reference>
<evidence type="ECO:0000256" key="9">
    <source>
        <dbReference type="PIRSR" id="PIRSR605493-1"/>
    </source>
</evidence>
<evidence type="ECO:0000256" key="7">
    <source>
        <dbReference type="ARBA" id="ARBA00025046"/>
    </source>
</evidence>
<evidence type="ECO:0000256" key="3">
    <source>
        <dbReference type="ARBA" id="ARBA00008621"/>
    </source>
</evidence>
<dbReference type="GO" id="GO:0046872">
    <property type="term" value="F:metal ion binding"/>
    <property type="evidence" value="ECO:0007669"/>
    <property type="project" value="UniProtKB-KW"/>
</dbReference>
<dbReference type="EMBL" id="FZNO01000002">
    <property type="protein sequence ID" value="SNR30575.1"/>
    <property type="molecule type" value="Genomic_DNA"/>
</dbReference>
<keyword evidence="12" id="KW-1185">Reference proteome</keyword>
<keyword evidence="5 9" id="KW-0479">Metal-binding</keyword>
<dbReference type="CDD" id="cd16841">
    <property type="entry name" value="RraA_family"/>
    <property type="match status" value="1"/>
</dbReference>
<evidence type="ECO:0000256" key="8">
    <source>
        <dbReference type="ARBA" id="ARBA00047973"/>
    </source>
</evidence>
<keyword evidence="6 10" id="KW-0456">Lyase</keyword>
<name>A0A238V832_9ACTN</name>
<feature type="binding site" evidence="9">
    <location>
        <begin position="93"/>
        <end position="96"/>
    </location>
    <ligand>
        <name>substrate</name>
    </ligand>
</feature>
<dbReference type="EC" id="4.1.1.112" evidence="10"/>
<evidence type="ECO:0000256" key="10">
    <source>
        <dbReference type="RuleBase" id="RU004338"/>
    </source>
</evidence>
<dbReference type="PANTHER" id="PTHR33254">
    <property type="entry name" value="4-HYDROXY-4-METHYL-2-OXOGLUTARATE ALDOLASE 3-RELATED"/>
    <property type="match status" value="1"/>
</dbReference>
<evidence type="ECO:0000313" key="11">
    <source>
        <dbReference type="EMBL" id="SNR30575.1"/>
    </source>
</evidence>
<dbReference type="GO" id="GO:0008428">
    <property type="term" value="F:ribonuclease inhibitor activity"/>
    <property type="evidence" value="ECO:0007669"/>
    <property type="project" value="InterPro"/>
</dbReference>
<organism evidence="11 12">
    <name type="scientific">Blastococcus mobilis</name>
    <dbReference type="NCBI Taxonomy" id="1938746"/>
    <lineage>
        <taxon>Bacteria</taxon>
        <taxon>Bacillati</taxon>
        <taxon>Actinomycetota</taxon>
        <taxon>Actinomycetes</taxon>
        <taxon>Geodermatophilales</taxon>
        <taxon>Geodermatophilaceae</taxon>
        <taxon>Blastococcus</taxon>
    </lineage>
</organism>
<dbReference type="GO" id="GO:0051252">
    <property type="term" value="P:regulation of RNA metabolic process"/>
    <property type="evidence" value="ECO:0007669"/>
    <property type="project" value="InterPro"/>
</dbReference>
<comment type="subunit">
    <text evidence="4 10">Homotrimer.</text>
</comment>
<evidence type="ECO:0000313" key="12">
    <source>
        <dbReference type="Proteomes" id="UP000198403"/>
    </source>
</evidence>